<gene>
    <name evidence="2" type="ORF">SAMN04515668_3891</name>
</gene>
<dbReference type="Proteomes" id="UP000199029">
    <property type="component" value="Unassembled WGS sequence"/>
</dbReference>
<feature type="compositionally biased region" description="Polar residues" evidence="1">
    <location>
        <begin position="103"/>
        <end position="114"/>
    </location>
</feature>
<dbReference type="EMBL" id="FOXS01000006">
    <property type="protein sequence ID" value="SFQ72118.1"/>
    <property type="molecule type" value="Genomic_DNA"/>
</dbReference>
<dbReference type="RefSeq" id="WP_092677305.1">
    <property type="nucleotide sequence ID" value="NZ_FOXS01000006.1"/>
</dbReference>
<reference evidence="3" key="1">
    <citation type="submission" date="2016-10" db="EMBL/GenBank/DDBJ databases">
        <authorList>
            <person name="Varghese N."/>
            <person name="Submissions S."/>
        </authorList>
    </citation>
    <scope>NUCLEOTIDE SEQUENCE [LARGE SCALE GENOMIC DNA]</scope>
    <source>
        <strain evidence="3">OR362-8,ATCC BAA-1266,JCM 13504</strain>
    </source>
</reference>
<proteinExistence type="predicted"/>
<feature type="region of interest" description="Disordered" evidence="1">
    <location>
        <begin position="1"/>
        <end position="137"/>
    </location>
</feature>
<feature type="compositionally biased region" description="Polar residues" evidence="1">
    <location>
        <begin position="68"/>
        <end position="82"/>
    </location>
</feature>
<sequence length="137" mass="14251">MAADDSNNRNNENADAENVHRRTQQQVANDGSDTPRPENAGGVSAQQQGANKLTSSPDSFGNHGGNRSGTNETPQDAKGSSNRGDRPNNVNDGGGPDTEKANQTKNTTTYKSEYSNANSAPSSANDGGKMGDEDNPA</sequence>
<dbReference type="OrthoDB" id="884419at2"/>
<keyword evidence="3" id="KW-1185">Reference proteome</keyword>
<feature type="compositionally biased region" description="Polar residues" evidence="1">
    <location>
        <begin position="44"/>
        <end position="59"/>
    </location>
</feature>
<evidence type="ECO:0000256" key="1">
    <source>
        <dbReference type="SAM" id="MobiDB-lite"/>
    </source>
</evidence>
<accession>A0A1I6ATT4</accession>
<name>A0A1I6ATT4_HYMAR</name>
<evidence type="ECO:0000313" key="3">
    <source>
        <dbReference type="Proteomes" id="UP000199029"/>
    </source>
</evidence>
<protein>
    <submittedName>
        <fullName evidence="2">Uncharacterized protein</fullName>
    </submittedName>
</protein>
<dbReference type="AlphaFoldDB" id="A0A1I6ATT4"/>
<feature type="compositionally biased region" description="Low complexity" evidence="1">
    <location>
        <begin position="1"/>
        <end position="13"/>
    </location>
</feature>
<evidence type="ECO:0000313" key="2">
    <source>
        <dbReference type="EMBL" id="SFQ72118.1"/>
    </source>
</evidence>
<feature type="compositionally biased region" description="Low complexity" evidence="1">
    <location>
        <begin position="115"/>
        <end position="125"/>
    </location>
</feature>
<organism evidence="2 3">
    <name type="scientific">Hymenobacter arizonensis</name>
    <name type="common">Siccationidurans arizonensis</name>
    <dbReference type="NCBI Taxonomy" id="1227077"/>
    <lineage>
        <taxon>Bacteria</taxon>
        <taxon>Pseudomonadati</taxon>
        <taxon>Bacteroidota</taxon>
        <taxon>Cytophagia</taxon>
        <taxon>Cytophagales</taxon>
        <taxon>Hymenobacteraceae</taxon>
        <taxon>Hymenobacter</taxon>
    </lineage>
</organism>